<dbReference type="SUPFAM" id="SSF52540">
    <property type="entry name" value="P-loop containing nucleoside triphosphate hydrolases"/>
    <property type="match status" value="1"/>
</dbReference>
<keyword evidence="7" id="KW-1185">Reference proteome</keyword>
<evidence type="ECO:0000259" key="5">
    <source>
        <dbReference type="PROSITE" id="PS51720"/>
    </source>
</evidence>
<dbReference type="InterPro" id="IPR027417">
    <property type="entry name" value="P-loop_NTPase"/>
</dbReference>
<comment type="caution">
    <text evidence="6">The sequence shown here is derived from an EMBL/GenBank/DDBJ whole genome shotgun (WGS) entry which is preliminary data.</text>
</comment>
<dbReference type="PROSITE" id="PS51720">
    <property type="entry name" value="G_AIG1"/>
    <property type="match status" value="1"/>
</dbReference>
<feature type="compositionally biased region" description="Basic and acidic residues" evidence="4">
    <location>
        <begin position="26"/>
        <end position="35"/>
    </location>
</feature>
<evidence type="ECO:0000313" key="6">
    <source>
        <dbReference type="EMBL" id="NXL96153.1"/>
    </source>
</evidence>
<feature type="compositionally biased region" description="Low complexity" evidence="4">
    <location>
        <begin position="1"/>
        <end position="25"/>
    </location>
</feature>
<reference evidence="6 7" key="1">
    <citation type="submission" date="2019-09" db="EMBL/GenBank/DDBJ databases">
        <title>Bird 10,000 Genomes (B10K) Project - Family phase.</title>
        <authorList>
            <person name="Zhang G."/>
        </authorList>
    </citation>
    <scope>NUCLEOTIDE SEQUENCE [LARGE SCALE GENOMIC DNA]</scope>
    <source>
        <strain evidence="6">B10K-DU-001-39</strain>
        <tissue evidence="6">Muscle</tissue>
    </source>
</reference>
<feature type="domain" description="AIG1-type G" evidence="5">
    <location>
        <begin position="90"/>
        <end position="278"/>
    </location>
</feature>
<feature type="region of interest" description="Disordered" evidence="4">
    <location>
        <begin position="1"/>
        <end position="83"/>
    </location>
</feature>
<feature type="compositionally biased region" description="Basic and acidic residues" evidence="4">
    <location>
        <begin position="59"/>
        <end position="74"/>
    </location>
</feature>
<keyword evidence="3" id="KW-0342">GTP-binding</keyword>
<organism evidence="6 7">
    <name type="scientific">Alectura lathami</name>
    <name type="common">Australian brush turkey</name>
    <dbReference type="NCBI Taxonomy" id="81907"/>
    <lineage>
        <taxon>Eukaryota</taxon>
        <taxon>Metazoa</taxon>
        <taxon>Chordata</taxon>
        <taxon>Craniata</taxon>
        <taxon>Vertebrata</taxon>
        <taxon>Euteleostomi</taxon>
        <taxon>Archelosauria</taxon>
        <taxon>Archosauria</taxon>
        <taxon>Dinosauria</taxon>
        <taxon>Saurischia</taxon>
        <taxon>Theropoda</taxon>
        <taxon>Coelurosauria</taxon>
        <taxon>Aves</taxon>
        <taxon>Neognathae</taxon>
        <taxon>Galloanserae</taxon>
        <taxon>Galliformes</taxon>
        <taxon>Megapodiidae</taxon>
        <taxon>Alectura</taxon>
    </lineage>
</organism>
<dbReference type="PANTHER" id="PTHR10903">
    <property type="entry name" value="GTPASE, IMAP FAMILY MEMBER-RELATED"/>
    <property type="match status" value="1"/>
</dbReference>
<evidence type="ECO:0000256" key="1">
    <source>
        <dbReference type="ARBA" id="ARBA00008535"/>
    </source>
</evidence>
<dbReference type="AlphaFoldDB" id="A0A7L0WWV6"/>
<evidence type="ECO:0000313" key="7">
    <source>
        <dbReference type="Proteomes" id="UP000562322"/>
    </source>
</evidence>
<dbReference type="EMBL" id="VXAV01033322">
    <property type="protein sequence ID" value="NXL96153.1"/>
    <property type="molecule type" value="Genomic_DNA"/>
</dbReference>
<proteinExistence type="inferred from homology"/>
<dbReference type="Proteomes" id="UP000562322">
    <property type="component" value="Unassembled WGS sequence"/>
</dbReference>
<dbReference type="PANTHER" id="PTHR10903:SF73">
    <property type="entry name" value="GTPASE IMAP FAMILY MEMBER 8"/>
    <property type="match status" value="1"/>
</dbReference>
<dbReference type="OrthoDB" id="8954335at2759"/>
<dbReference type="FunFam" id="3.40.50.300:FF:000366">
    <property type="entry name" value="GTPase, IMAP family member 2"/>
    <property type="match status" value="1"/>
</dbReference>
<feature type="non-terminal residue" evidence="6">
    <location>
        <position position="1"/>
    </location>
</feature>
<dbReference type="GO" id="GO:0005525">
    <property type="term" value="F:GTP binding"/>
    <property type="evidence" value="ECO:0007669"/>
    <property type="project" value="UniProtKB-KW"/>
</dbReference>
<accession>A0A7L0WWV6</accession>
<name>A0A7L0WWV6_ALELA</name>
<evidence type="ECO:0000256" key="3">
    <source>
        <dbReference type="ARBA" id="ARBA00023134"/>
    </source>
</evidence>
<dbReference type="Gene3D" id="3.40.50.300">
    <property type="entry name" value="P-loop containing nucleotide triphosphate hydrolases"/>
    <property type="match status" value="1"/>
</dbReference>
<protein>
    <submittedName>
        <fullName evidence="6">GIMA1 GTPase</fullName>
    </submittedName>
</protein>
<dbReference type="Pfam" id="PF04548">
    <property type="entry name" value="AIG1"/>
    <property type="match status" value="1"/>
</dbReference>
<feature type="compositionally biased region" description="Polar residues" evidence="4">
    <location>
        <begin position="40"/>
        <end position="55"/>
    </location>
</feature>
<feature type="non-terminal residue" evidence="6">
    <location>
        <position position="278"/>
    </location>
</feature>
<dbReference type="InterPro" id="IPR006703">
    <property type="entry name" value="G_AIG1"/>
</dbReference>
<evidence type="ECO:0000256" key="2">
    <source>
        <dbReference type="ARBA" id="ARBA00022741"/>
    </source>
</evidence>
<keyword evidence="2" id="KW-0547">Nucleotide-binding</keyword>
<gene>
    <name evidence="6" type="primary">Gimap1_1</name>
    <name evidence="6" type="ORF">ALELAT_R07240</name>
</gene>
<dbReference type="InterPro" id="IPR045058">
    <property type="entry name" value="GIMA/IAN/Toc"/>
</dbReference>
<evidence type="ECO:0000256" key="4">
    <source>
        <dbReference type="SAM" id="MobiDB-lite"/>
    </source>
</evidence>
<sequence length="278" mass="29516">GAGSRTTAAASGLDPAEPLAAAAGPGRHDQWEKEVGSPGGCSQKQSSARAKSTGQQEGGEDKECSWTAAEERGHPRQSAPVGRGCGTAELSELRIVLLGLSGAGRSATGNTLLGETRFKSQLASQPVTTTCDEGSRSWCGRRVVVLDTPPIFGGSHWDKGKVDRELSCCKKFISHGLYALVLVTQLGRYTKEDWEVQKGVQKAFGRDAMKHMMVVFTCEEDLGGGSLQEYVKTAEGGALQSLVKACGNRYCGVSNRETGPRRDKQADAVLQMALDVAR</sequence>
<comment type="similarity">
    <text evidence="1">Belongs to the TRAFAC class TrmE-Era-EngA-EngB-Septin-like GTPase superfamily. AIG1/Toc34/Toc159-like paraseptin GTPase family. IAN subfamily.</text>
</comment>